<evidence type="ECO:0000256" key="2">
    <source>
        <dbReference type="ARBA" id="ARBA00003015"/>
    </source>
</evidence>
<keyword evidence="4 7" id="KW-0808">Transferase</keyword>
<dbReference type="EC" id="2.1.1.33" evidence="7"/>
<protein>
    <recommendedName>
        <fullName evidence="7">tRNA (guanine-N(7)-)-methyltransferase</fullName>
        <ecNumber evidence="7">2.1.1.33</ecNumber>
    </recommendedName>
    <alternativeName>
        <fullName evidence="7">tRNA (guanine(46)-N(7))-methyltransferase</fullName>
    </alternativeName>
    <alternativeName>
        <fullName evidence="7">tRNA(m7G46)-methyltransferase</fullName>
    </alternativeName>
</protein>
<feature type="binding site" evidence="7">
    <location>
        <begin position="207"/>
        <end position="210"/>
    </location>
    <ligand>
        <name>substrate</name>
    </ligand>
</feature>
<feature type="binding site" evidence="7">
    <location>
        <position position="84"/>
    </location>
    <ligand>
        <name>S-adenosyl-L-methionine</name>
        <dbReference type="ChEBI" id="CHEBI:59789"/>
    </ligand>
</feature>
<dbReference type="EMBL" id="CP042425">
    <property type="protein sequence ID" value="QEL20389.1"/>
    <property type="molecule type" value="Genomic_DNA"/>
</dbReference>
<feature type="binding site" evidence="7">
    <location>
        <position position="138"/>
    </location>
    <ligand>
        <name>substrate</name>
    </ligand>
</feature>
<dbReference type="InterPro" id="IPR055361">
    <property type="entry name" value="tRNA_methyltr_TrmB_bact"/>
</dbReference>
<dbReference type="Pfam" id="PF02390">
    <property type="entry name" value="Methyltransf_4"/>
    <property type="match status" value="1"/>
</dbReference>
<comment type="catalytic activity">
    <reaction evidence="1 7">
        <text>guanosine(46) in tRNA + S-adenosyl-L-methionine = N(7)-methylguanosine(46) in tRNA + S-adenosyl-L-homocysteine</text>
        <dbReference type="Rhea" id="RHEA:42708"/>
        <dbReference type="Rhea" id="RHEA-COMP:10188"/>
        <dbReference type="Rhea" id="RHEA-COMP:10189"/>
        <dbReference type="ChEBI" id="CHEBI:57856"/>
        <dbReference type="ChEBI" id="CHEBI:59789"/>
        <dbReference type="ChEBI" id="CHEBI:74269"/>
        <dbReference type="ChEBI" id="CHEBI:74480"/>
        <dbReference type="EC" id="2.1.1.33"/>
    </reaction>
</comment>
<evidence type="ECO:0000256" key="3">
    <source>
        <dbReference type="ARBA" id="ARBA00022603"/>
    </source>
</evidence>
<keyword evidence="6 7" id="KW-0819">tRNA processing</keyword>
<dbReference type="GO" id="GO:0008176">
    <property type="term" value="F:tRNA (guanine(46)-N7)-methyltransferase activity"/>
    <property type="evidence" value="ECO:0007669"/>
    <property type="project" value="UniProtKB-UniRule"/>
</dbReference>
<evidence type="ECO:0000313" key="8">
    <source>
        <dbReference type="EMBL" id="QEL20389.1"/>
    </source>
</evidence>
<comment type="similarity">
    <text evidence="7">Belongs to the class I-like SAM-binding methyltransferase superfamily. TrmB family.</text>
</comment>
<feature type="binding site" evidence="7">
    <location>
        <position position="134"/>
    </location>
    <ligand>
        <name>S-adenosyl-L-methionine</name>
        <dbReference type="ChEBI" id="CHEBI:59789"/>
    </ligand>
</feature>
<dbReference type="PROSITE" id="PS51625">
    <property type="entry name" value="SAM_MT_TRMB"/>
    <property type="match status" value="1"/>
</dbReference>
<dbReference type="InterPro" id="IPR029063">
    <property type="entry name" value="SAM-dependent_MTases_sf"/>
</dbReference>
<dbReference type="HAMAP" id="MF_01057">
    <property type="entry name" value="tRNA_methyltr_TrmB"/>
    <property type="match status" value="1"/>
</dbReference>
<dbReference type="Proteomes" id="UP000324974">
    <property type="component" value="Chromosome"/>
</dbReference>
<sequence length="228" mass="26120">MRKPRKMTAEETAPYIWELPPDLYGRWGDPTKAADAPPVEMTPIDWPQLFGNANPVEIEVGFGKGLFLITSATAHPERNYFGIEIVRKYQLYAATRIAGRRMPNVKTSCADAKLVLDRFVPPGSVSVVHVFFPDPWWKTRHKKRLLFTPEFAALVHRVLIPGGRLHFVTDVQDYFEWVTGTLVATPGFRPLPPPQESAPTHDLDYLTNFERKFRQQGLPIYRSLYEKV</sequence>
<dbReference type="PANTHER" id="PTHR23417:SF14">
    <property type="entry name" value="PENTACOTRIPEPTIDE-REPEAT REGION OF PRORP DOMAIN-CONTAINING PROTEIN"/>
    <property type="match status" value="1"/>
</dbReference>
<dbReference type="InterPro" id="IPR003358">
    <property type="entry name" value="tRNA_(Gua-N-7)_MeTrfase_Trmb"/>
</dbReference>
<organism evidence="8 9">
    <name type="scientific">Limnoglobus roseus</name>
    <dbReference type="NCBI Taxonomy" id="2598579"/>
    <lineage>
        <taxon>Bacteria</taxon>
        <taxon>Pseudomonadati</taxon>
        <taxon>Planctomycetota</taxon>
        <taxon>Planctomycetia</taxon>
        <taxon>Gemmatales</taxon>
        <taxon>Gemmataceae</taxon>
        <taxon>Limnoglobus</taxon>
    </lineage>
</organism>
<dbReference type="AlphaFoldDB" id="A0A5C1ALU5"/>
<dbReference type="SUPFAM" id="SSF53335">
    <property type="entry name" value="S-adenosyl-L-methionine-dependent methyltransferases"/>
    <property type="match status" value="1"/>
</dbReference>
<dbReference type="KEGG" id="lrs:PX52LOC_07482"/>
<accession>A0A5C1ALU5</accession>
<feature type="binding site" evidence="7">
    <location>
        <position position="111"/>
    </location>
    <ligand>
        <name>S-adenosyl-L-methionine</name>
        <dbReference type="ChEBI" id="CHEBI:59789"/>
    </ligand>
</feature>
<gene>
    <name evidence="7 8" type="primary">trmB</name>
    <name evidence="8" type="ORF">PX52LOC_07482</name>
</gene>
<comment type="pathway">
    <text evidence="7">tRNA modification; N(7)-methylguanine-tRNA biosynthesis.</text>
</comment>
<reference evidence="9" key="1">
    <citation type="submission" date="2019-08" db="EMBL/GenBank/DDBJ databases">
        <title>Limnoglobus roseus gen. nov., sp. nov., a novel freshwater planctomycete with a giant genome from the family Gemmataceae.</title>
        <authorList>
            <person name="Kulichevskaya I.S."/>
            <person name="Naumoff D.G."/>
            <person name="Miroshnikov K."/>
            <person name="Ivanova A."/>
            <person name="Philippov D.A."/>
            <person name="Hakobyan A."/>
            <person name="Rijpstra I.C."/>
            <person name="Sinninghe Damste J.S."/>
            <person name="Liesack W."/>
            <person name="Dedysh S.N."/>
        </authorList>
    </citation>
    <scope>NUCLEOTIDE SEQUENCE [LARGE SCALE GENOMIC DNA]</scope>
    <source>
        <strain evidence="9">PX52</strain>
    </source>
</reference>
<feature type="binding site" evidence="7">
    <location>
        <position position="59"/>
    </location>
    <ligand>
        <name>S-adenosyl-L-methionine</name>
        <dbReference type="ChEBI" id="CHEBI:59789"/>
    </ligand>
</feature>
<dbReference type="GO" id="GO:0043527">
    <property type="term" value="C:tRNA methyltransferase complex"/>
    <property type="evidence" value="ECO:0007669"/>
    <property type="project" value="TreeGrafter"/>
</dbReference>
<evidence type="ECO:0000256" key="7">
    <source>
        <dbReference type="HAMAP-Rule" id="MF_01057"/>
    </source>
</evidence>
<dbReference type="UniPathway" id="UPA00989"/>
<evidence type="ECO:0000256" key="6">
    <source>
        <dbReference type="ARBA" id="ARBA00022694"/>
    </source>
</evidence>
<keyword evidence="9" id="KW-1185">Reference proteome</keyword>
<proteinExistence type="inferred from homology"/>
<dbReference type="NCBIfam" id="TIGR00091">
    <property type="entry name" value="tRNA (guanosine(46)-N7)-methyltransferase TrmB"/>
    <property type="match status" value="1"/>
</dbReference>
<dbReference type="Gene3D" id="3.40.50.150">
    <property type="entry name" value="Vaccinia Virus protein VP39"/>
    <property type="match status" value="1"/>
</dbReference>
<keyword evidence="3 7" id="KW-0489">Methyltransferase</keyword>
<evidence type="ECO:0000313" key="9">
    <source>
        <dbReference type="Proteomes" id="UP000324974"/>
    </source>
</evidence>
<keyword evidence="5 7" id="KW-0949">S-adenosyl-L-methionine</keyword>
<evidence type="ECO:0000256" key="4">
    <source>
        <dbReference type="ARBA" id="ARBA00022679"/>
    </source>
</evidence>
<evidence type="ECO:0000256" key="5">
    <source>
        <dbReference type="ARBA" id="ARBA00022691"/>
    </source>
</evidence>
<comment type="caution">
    <text evidence="7">Lacks conserved residue(s) required for the propagation of feature annotation.</text>
</comment>
<dbReference type="PANTHER" id="PTHR23417">
    <property type="entry name" value="3-DEOXY-D-MANNO-OCTULOSONIC-ACID TRANSFERASE/TRNA GUANINE-N 7 - -METHYLTRANSFERASE"/>
    <property type="match status" value="1"/>
</dbReference>
<name>A0A5C1ALU5_9BACT</name>
<feature type="binding site" evidence="7">
    <location>
        <position position="170"/>
    </location>
    <ligand>
        <name>substrate</name>
    </ligand>
</feature>
<comment type="function">
    <text evidence="2 7">Catalyzes the formation of N(7)-methylguanine at position 46 (m7G46) in tRNA.</text>
</comment>
<dbReference type="RefSeq" id="WP_218575220.1">
    <property type="nucleotide sequence ID" value="NZ_CP042425.1"/>
</dbReference>
<evidence type="ECO:0000256" key="1">
    <source>
        <dbReference type="ARBA" id="ARBA00000142"/>
    </source>
</evidence>
<dbReference type="CDD" id="cd02440">
    <property type="entry name" value="AdoMet_MTases"/>
    <property type="match status" value="1"/>
</dbReference>